<keyword evidence="4" id="KW-1185">Reference proteome</keyword>
<gene>
    <name evidence="3" type="ORF">ACFOVU_11280</name>
</gene>
<keyword evidence="2" id="KW-1133">Transmembrane helix</keyword>
<dbReference type="RefSeq" id="WP_378532602.1">
    <property type="nucleotide sequence ID" value="NZ_JBHSBH010000007.1"/>
</dbReference>
<feature type="compositionally biased region" description="Gly residues" evidence="1">
    <location>
        <begin position="64"/>
        <end position="75"/>
    </location>
</feature>
<keyword evidence="2" id="KW-0472">Membrane</keyword>
<proteinExistence type="predicted"/>
<organism evidence="3 4">
    <name type="scientific">Nocardiopsis sediminis</name>
    <dbReference type="NCBI Taxonomy" id="1778267"/>
    <lineage>
        <taxon>Bacteria</taxon>
        <taxon>Bacillati</taxon>
        <taxon>Actinomycetota</taxon>
        <taxon>Actinomycetes</taxon>
        <taxon>Streptosporangiales</taxon>
        <taxon>Nocardiopsidaceae</taxon>
        <taxon>Nocardiopsis</taxon>
    </lineage>
</organism>
<keyword evidence="2" id="KW-0812">Transmembrane</keyword>
<comment type="caution">
    <text evidence="3">The sequence shown here is derived from an EMBL/GenBank/DDBJ whole genome shotgun (WGS) entry which is preliminary data.</text>
</comment>
<feature type="region of interest" description="Disordered" evidence="1">
    <location>
        <begin position="51"/>
        <end position="107"/>
    </location>
</feature>
<protein>
    <recommendedName>
        <fullName evidence="5">Flp family type IVb pilin</fullName>
    </recommendedName>
</protein>
<dbReference type="EMBL" id="JBHSBH010000007">
    <property type="protein sequence ID" value="MFC3996503.1"/>
    <property type="molecule type" value="Genomic_DNA"/>
</dbReference>
<evidence type="ECO:0000256" key="1">
    <source>
        <dbReference type="SAM" id="MobiDB-lite"/>
    </source>
</evidence>
<sequence>MLRRIHDPERGAGFTEYAAVILLVAAITAGVVGMGIPGRVADLIGGGVDGVESAPDGQGDDGADGGAAQGTGLPGADGEPEPPGWQDAAPAVDTTQPAADSGDSGIRTVGFLDDPLGSLGDTASEFGGGLIEGGLGMAEGIWEMSPPNTAWNFITDPSGTFGERVDVVEGAFDDPLGLFISPETRESWGDGHYAEAFGFGFGVWDAAGLFLRGRTPPRTPDGIGPRR</sequence>
<evidence type="ECO:0000313" key="4">
    <source>
        <dbReference type="Proteomes" id="UP001595847"/>
    </source>
</evidence>
<evidence type="ECO:0008006" key="5">
    <source>
        <dbReference type="Google" id="ProtNLM"/>
    </source>
</evidence>
<reference evidence="4" key="1">
    <citation type="journal article" date="2019" name="Int. J. Syst. Evol. Microbiol.">
        <title>The Global Catalogue of Microorganisms (GCM) 10K type strain sequencing project: providing services to taxonomists for standard genome sequencing and annotation.</title>
        <authorList>
            <consortium name="The Broad Institute Genomics Platform"/>
            <consortium name="The Broad Institute Genome Sequencing Center for Infectious Disease"/>
            <person name="Wu L."/>
            <person name="Ma J."/>
        </authorList>
    </citation>
    <scope>NUCLEOTIDE SEQUENCE [LARGE SCALE GENOMIC DNA]</scope>
    <source>
        <strain evidence="4">TBRC 1826</strain>
    </source>
</reference>
<evidence type="ECO:0000313" key="3">
    <source>
        <dbReference type="EMBL" id="MFC3996503.1"/>
    </source>
</evidence>
<evidence type="ECO:0000256" key="2">
    <source>
        <dbReference type="SAM" id="Phobius"/>
    </source>
</evidence>
<name>A0ABV8FMF0_9ACTN</name>
<feature type="transmembrane region" description="Helical" evidence="2">
    <location>
        <begin position="12"/>
        <end position="36"/>
    </location>
</feature>
<dbReference type="Proteomes" id="UP001595847">
    <property type="component" value="Unassembled WGS sequence"/>
</dbReference>
<accession>A0ABV8FMF0</accession>